<reference evidence="1 2" key="1">
    <citation type="journal article" date="2019" name="Sci. Rep.">
        <title>Orb-weaving spider Araneus ventricosus genome elucidates the spidroin gene catalogue.</title>
        <authorList>
            <person name="Kono N."/>
            <person name="Nakamura H."/>
            <person name="Ohtoshi R."/>
            <person name="Moran D.A.P."/>
            <person name="Shinohara A."/>
            <person name="Yoshida Y."/>
            <person name="Fujiwara M."/>
            <person name="Mori M."/>
            <person name="Tomita M."/>
            <person name="Arakawa K."/>
        </authorList>
    </citation>
    <scope>NUCLEOTIDE SEQUENCE [LARGE SCALE GENOMIC DNA]</scope>
</reference>
<dbReference type="EMBL" id="BGPR01006091">
    <property type="protein sequence ID" value="GBN16011.1"/>
    <property type="molecule type" value="Genomic_DNA"/>
</dbReference>
<evidence type="ECO:0000313" key="1">
    <source>
        <dbReference type="EMBL" id="GBN16011.1"/>
    </source>
</evidence>
<evidence type="ECO:0000313" key="2">
    <source>
        <dbReference type="Proteomes" id="UP000499080"/>
    </source>
</evidence>
<dbReference type="AlphaFoldDB" id="A0A4Y2LMI4"/>
<proteinExistence type="predicted"/>
<name>A0A4Y2LMI4_ARAVE</name>
<protein>
    <submittedName>
        <fullName evidence="1">Uncharacterized protein</fullName>
    </submittedName>
</protein>
<comment type="caution">
    <text evidence="1">The sequence shown here is derived from an EMBL/GenBank/DDBJ whole genome shotgun (WGS) entry which is preliminary data.</text>
</comment>
<dbReference type="Proteomes" id="UP000499080">
    <property type="component" value="Unassembled WGS sequence"/>
</dbReference>
<sequence>MENLFPVMFAVWFGREFYRIKYGMTGSSQAWTPDLGDHFGDEMWDLKNAGIFSISPLGVNIWLIKMIPFDATACRGDYKRTEMGSRSRVCVDRL</sequence>
<accession>A0A4Y2LMI4</accession>
<keyword evidence="2" id="KW-1185">Reference proteome</keyword>
<gene>
    <name evidence="1" type="ORF">AVEN_207095_1</name>
</gene>
<organism evidence="1 2">
    <name type="scientific">Araneus ventricosus</name>
    <name type="common">Orbweaver spider</name>
    <name type="synonym">Epeira ventricosa</name>
    <dbReference type="NCBI Taxonomy" id="182803"/>
    <lineage>
        <taxon>Eukaryota</taxon>
        <taxon>Metazoa</taxon>
        <taxon>Ecdysozoa</taxon>
        <taxon>Arthropoda</taxon>
        <taxon>Chelicerata</taxon>
        <taxon>Arachnida</taxon>
        <taxon>Araneae</taxon>
        <taxon>Araneomorphae</taxon>
        <taxon>Entelegynae</taxon>
        <taxon>Araneoidea</taxon>
        <taxon>Araneidae</taxon>
        <taxon>Araneus</taxon>
    </lineage>
</organism>